<name>V9Z706_9ACTN</name>
<proteinExistence type="predicted"/>
<geneLocation type="plasmid" evidence="1">
    <name>pFRL3</name>
</geneLocation>
<protein>
    <submittedName>
        <fullName evidence="1">Uncharacterized protein</fullName>
    </submittedName>
</protein>
<sequence>MRVTVFHNMTPGYRSAYRLEHPMLPVYAYDAPDGPVEDQLRRAVALFNGDPEFFNDRGDHDLCADYRNKHQRSFCPGDGFSVITEGTTQFWVSNGRSLDPIPGAFPSLAVEGDYASVPIGQRITYQLPAFDPRVREGLFDTGGPGGRTAQNAVALFHGVGPQDVVVLAAAA</sequence>
<evidence type="ECO:0000313" key="1">
    <source>
        <dbReference type="EMBL" id="AHE39171.1"/>
    </source>
</evidence>
<dbReference type="RefSeq" id="WP_024126552.1">
    <property type="nucleotide sequence ID" value="NC_023283.1"/>
</dbReference>
<keyword evidence="1" id="KW-0614">Plasmid</keyword>
<accession>V9Z706</accession>
<gene>
    <name evidence="1" type="ORF">pFRL3_394c</name>
</gene>
<dbReference type="EMBL" id="KF602048">
    <property type="protein sequence ID" value="AHE39171.1"/>
    <property type="molecule type" value="Genomic_DNA"/>
</dbReference>
<dbReference type="AlphaFoldDB" id="V9Z706"/>
<reference evidence="1" key="1">
    <citation type="submission" date="2013-09" db="EMBL/GenBank/DDBJ databases">
        <title>Complete nucleotide sequence of Streptomyces linear plasmid pFRL3.</title>
        <authorList>
            <person name="Chen Z."/>
            <person name="Fang P."/>
            <person name="Qin Z."/>
        </authorList>
    </citation>
    <scope>NUCLEOTIDE SEQUENCE</scope>
    <source>
        <plasmid evidence="1">pFRL3</plasmid>
    </source>
</reference>
<organism evidence="1">
    <name type="scientific">Streptomyces sp. FR1</name>
    <dbReference type="NCBI Taxonomy" id="349971"/>
    <lineage>
        <taxon>Bacteria</taxon>
        <taxon>Bacillati</taxon>
        <taxon>Actinomycetota</taxon>
        <taxon>Actinomycetes</taxon>
        <taxon>Kitasatosporales</taxon>
        <taxon>Streptomycetaceae</taxon>
        <taxon>Streptomyces</taxon>
    </lineage>
</organism>